<evidence type="ECO:0000259" key="2">
    <source>
        <dbReference type="Pfam" id="PF10592"/>
    </source>
</evidence>
<dbReference type="AlphaFoldDB" id="A0A096B4I1"/>
<name>A0A096B4I1_9BURK</name>
<evidence type="ECO:0000313" key="4">
    <source>
        <dbReference type="Proteomes" id="UP000029629"/>
    </source>
</evidence>
<protein>
    <submittedName>
        <fullName evidence="3">Abortive phage resistance protein</fullName>
    </submittedName>
</protein>
<keyword evidence="1" id="KW-0175">Coiled coil</keyword>
<accession>A0A096B4I1</accession>
<proteinExistence type="predicted"/>
<evidence type="ECO:0000256" key="1">
    <source>
        <dbReference type="SAM" id="Coils"/>
    </source>
</evidence>
<organism evidence="3 4">
    <name type="scientific">Oligella urethralis DNF00040</name>
    <dbReference type="NCBI Taxonomy" id="1401065"/>
    <lineage>
        <taxon>Bacteria</taxon>
        <taxon>Pseudomonadati</taxon>
        <taxon>Pseudomonadota</taxon>
        <taxon>Betaproteobacteria</taxon>
        <taxon>Burkholderiales</taxon>
        <taxon>Alcaligenaceae</taxon>
        <taxon>Oligella</taxon>
    </lineage>
</organism>
<evidence type="ECO:0000313" key="3">
    <source>
        <dbReference type="EMBL" id="KGF28194.1"/>
    </source>
</evidence>
<keyword evidence="4" id="KW-1185">Reference proteome</keyword>
<dbReference type="eggNOG" id="COG2159">
    <property type="taxonomic scope" value="Bacteria"/>
</dbReference>
<dbReference type="Pfam" id="PF10592">
    <property type="entry name" value="AIPR"/>
    <property type="match status" value="1"/>
</dbReference>
<dbReference type="EMBL" id="JRNI01000055">
    <property type="protein sequence ID" value="KGF28194.1"/>
    <property type="molecule type" value="Genomic_DNA"/>
</dbReference>
<dbReference type="RefSeq" id="WP_018027258.1">
    <property type="nucleotide sequence ID" value="NZ_JRNI01000055.1"/>
</dbReference>
<dbReference type="GeneID" id="93427882"/>
<sequence>MDINASIVDQRIIGIAEELSSELEEIIGNDDPVRKKSLAFVLLCVSTVLDTPLTEALELLTEGGNDLGVDALHLSEVDDGEFTVTLFQGKYTHKNLNGDTNFPENSIKSLISLVSNIFDPNKQFTMNPRLAPRIEEVRSLIRDGYIPNVRLLFCSNGQRWNNQAQQWLDNSGLNHSQVHWEHYNHNDIVAVLQRSKAVNDSIQLTGEAIIEDFNFRRVLVGKVPVTEIAKLFDRNGDLLLERNIRRYLGRNTNRINNAIHDTLVSPEKQKDFYFFNNGITMTCTKMRHNALQGSDYQLKLENIQIINGGQTCKTIQQTINEANDAHSFNEVYVLLRLYELESDDDQLINEITFATNSQNPVDLRDLRSNDSLQIQLETGINSLGYIYRRYREESTTSSRIITSATTAEAVMAIWRKSPHQSKFRRRELFGALYEKVFTNLSPAQAILAVLIFRAVENERKRPTLLQPTPDFLPYAAHYMAMLVGQLLLSQAQIRLQDINHKNLEELIHHLEQNTAELITEAALQLQKALTEIYGERQVSLQQLSATFRRGDLLEFLPR</sequence>
<dbReference type="OrthoDB" id="9806213at2"/>
<comment type="caution">
    <text evidence="3">The sequence shown here is derived from an EMBL/GenBank/DDBJ whole genome shotgun (WGS) entry which is preliminary data.</text>
</comment>
<gene>
    <name evidence="3" type="ORF">HMPREF2130_09500</name>
</gene>
<feature type="domain" description="Abortive phage infection protein C-terminal" evidence="2">
    <location>
        <begin position="240"/>
        <end position="520"/>
    </location>
</feature>
<dbReference type="InterPro" id="IPR018891">
    <property type="entry name" value="AIPR_C"/>
</dbReference>
<feature type="coiled-coil region" evidence="1">
    <location>
        <begin position="493"/>
        <end position="520"/>
    </location>
</feature>
<reference evidence="3 4" key="1">
    <citation type="submission" date="2014-07" db="EMBL/GenBank/DDBJ databases">
        <authorList>
            <person name="McCorrison J."/>
            <person name="Sanka R."/>
            <person name="Torralba M."/>
            <person name="Gillis M."/>
            <person name="Haft D.H."/>
            <person name="Methe B."/>
            <person name="Sutton G."/>
            <person name="Nelson K.E."/>
        </authorList>
    </citation>
    <scope>NUCLEOTIDE SEQUENCE [LARGE SCALE GENOMIC DNA]</scope>
    <source>
        <strain evidence="3 4">DNF00040</strain>
    </source>
</reference>
<dbReference type="Proteomes" id="UP000029629">
    <property type="component" value="Unassembled WGS sequence"/>
</dbReference>